<dbReference type="Proteomes" id="UP000008549">
    <property type="component" value="Unassembled WGS sequence"/>
</dbReference>
<sequence>MRSIIHFLSQSHRSGHSIRNLRDTISDYVFEVESAKHLFCIHRRPNPEFYYDRTVLSIPGRSVQRRSAFPCVLIVSDSEDDANYAFEHLCREQRKLKCRRPGVQLLNENSNFVNLNTAGVMIGSVHSIFRWLNFLTVERRGHELQKSLKFVIINNAEKIILIPQLNSFLYKISEFSETSRIKMLFMYGFAATQTAPLLDVIRSCQTVTSSEMFIEVDKPRERNFIKQVKFLLATPAEDYANEKAAQAFSKGKSLPDELLALYTTVMTPHAQKLNFCYMLIEKLRNERERFNMNRANKRRERILIVTKNSKVATTVTMYLKERSLKKVSANGQRKGFSVNCILTQDSVENVEKRNFEFRHGSLDVLVINWKSINDVVMSVGNLSGESVLIMNARESTGDAEDALSQLIKIIDDNEGKNRVLIFCEDTKCRKLVLTLYGKRIESNIFIEEMHTDKRIVEEEIKKFDRSKVAVCSYAAFKLMNLPLVEKYVFLELPTWRKSTFSKTLKSIEKLVHDKDRKPHLEIFLQPKNDLSMTKSVFVEMKERRAIPIWLEDFIIKTFGTPELRQRYLERKAEKAKQNNTITSNNKEIQTEERKLDAPRLSETSSTSESNQSSVNPPVERPERVREEPFDIHNMQPNAQGNYVIPARFIAASYLNGGDEDGEEYADDDNYSEDDYDYNEDDMMDDLDYE</sequence>
<feature type="region of interest" description="Disordered" evidence="1">
    <location>
        <begin position="572"/>
        <end position="621"/>
    </location>
</feature>
<evidence type="ECO:0000313" key="3">
    <source>
        <dbReference type="Proteomes" id="UP000008549"/>
    </source>
</evidence>
<evidence type="ECO:0000256" key="1">
    <source>
        <dbReference type="SAM" id="MobiDB-lite"/>
    </source>
</evidence>
<dbReference type="InParanoid" id="A8XDK3"/>
<keyword evidence="3" id="KW-1185">Reference proteome</keyword>
<accession>A8XDK3</accession>
<dbReference type="WormBase" id="CBG11587">
    <property type="protein sequence ID" value="CBP46299"/>
    <property type="gene ID" value="WBGene00032690"/>
    <property type="gene designation" value="Cbr-mut-15"/>
</dbReference>
<dbReference type="AlphaFoldDB" id="A8XDK3"/>
<name>A8XDK3_CAEBR</name>
<dbReference type="HOGENOM" id="CLU_399700_0_0_1"/>
<feature type="compositionally biased region" description="Basic and acidic residues" evidence="1">
    <location>
        <begin position="588"/>
        <end position="599"/>
    </location>
</feature>
<evidence type="ECO:0000313" key="4">
    <source>
        <dbReference type="WormBase" id="CBG11587"/>
    </source>
</evidence>
<gene>
    <name evidence="4" type="primary">mut-15</name>
    <name evidence="2" type="synonym">Cbr-mut-15</name>
    <name evidence="4" type="ORF">CBG11587</name>
    <name evidence="2" type="ORF">CBG_11587</name>
</gene>
<evidence type="ECO:0000313" key="2">
    <source>
        <dbReference type="EMBL" id="CAP30722.2"/>
    </source>
</evidence>
<dbReference type="eggNOG" id="ENOG502TGPN">
    <property type="taxonomic scope" value="Eukaryota"/>
</dbReference>
<organism evidence="2 3">
    <name type="scientific">Caenorhabditis briggsae</name>
    <dbReference type="NCBI Taxonomy" id="6238"/>
    <lineage>
        <taxon>Eukaryota</taxon>
        <taxon>Metazoa</taxon>
        <taxon>Ecdysozoa</taxon>
        <taxon>Nematoda</taxon>
        <taxon>Chromadorea</taxon>
        <taxon>Rhabditida</taxon>
        <taxon>Rhabditina</taxon>
        <taxon>Rhabditomorpha</taxon>
        <taxon>Rhabditoidea</taxon>
        <taxon>Rhabditidae</taxon>
        <taxon>Peloderinae</taxon>
        <taxon>Caenorhabditis</taxon>
    </lineage>
</organism>
<dbReference type="EMBL" id="HE600985">
    <property type="protein sequence ID" value="CAP30722.2"/>
    <property type="molecule type" value="Genomic_DNA"/>
</dbReference>
<reference evidence="2 3" key="1">
    <citation type="journal article" date="2003" name="PLoS Biol.">
        <title>The genome sequence of Caenorhabditis briggsae: a platform for comparative genomics.</title>
        <authorList>
            <person name="Stein L.D."/>
            <person name="Bao Z."/>
            <person name="Blasiar D."/>
            <person name="Blumenthal T."/>
            <person name="Brent M.R."/>
            <person name="Chen N."/>
            <person name="Chinwalla A."/>
            <person name="Clarke L."/>
            <person name="Clee C."/>
            <person name="Coghlan A."/>
            <person name="Coulson A."/>
            <person name="D'Eustachio P."/>
            <person name="Fitch D.H."/>
            <person name="Fulton L.A."/>
            <person name="Fulton R.E."/>
            <person name="Griffiths-Jones S."/>
            <person name="Harris T.W."/>
            <person name="Hillier L.W."/>
            <person name="Kamath R."/>
            <person name="Kuwabara P.E."/>
            <person name="Mardis E.R."/>
            <person name="Marra M.A."/>
            <person name="Miner T.L."/>
            <person name="Minx P."/>
            <person name="Mullikin J.C."/>
            <person name="Plumb R.W."/>
            <person name="Rogers J."/>
            <person name="Schein J.E."/>
            <person name="Sohrmann M."/>
            <person name="Spieth J."/>
            <person name="Stajich J.E."/>
            <person name="Wei C."/>
            <person name="Willey D."/>
            <person name="Wilson R.K."/>
            <person name="Durbin R."/>
            <person name="Waterston R.H."/>
        </authorList>
    </citation>
    <scope>NUCLEOTIDE SEQUENCE [LARGE SCALE GENOMIC DNA]</scope>
    <source>
        <strain evidence="2 3">AF16</strain>
    </source>
</reference>
<reference evidence="2 3" key="2">
    <citation type="journal article" date="2011" name="PLoS Genet.">
        <title>Caenorhabditis briggsae recombinant inbred line genotypes reveal inter-strain incompatibility and the evolution of recombination.</title>
        <authorList>
            <person name="Ross J.A."/>
            <person name="Koboldt D.C."/>
            <person name="Staisch J.E."/>
            <person name="Chamberlin H.M."/>
            <person name="Gupta B.P."/>
            <person name="Miller R.D."/>
            <person name="Baird S.E."/>
            <person name="Haag E.S."/>
        </authorList>
    </citation>
    <scope>NUCLEOTIDE SEQUENCE [LARGE SCALE GENOMIC DNA]</scope>
    <source>
        <strain evidence="2 3">AF16</strain>
    </source>
</reference>
<feature type="compositionally biased region" description="Polar residues" evidence="1">
    <location>
        <begin position="577"/>
        <end position="587"/>
    </location>
</feature>
<proteinExistence type="predicted"/>
<protein>
    <submittedName>
        <fullName evidence="2">Protein CBR-MUT-15</fullName>
    </submittedName>
</protein>
<dbReference type="FunCoup" id="A8XDK3">
    <property type="interactions" value="1421"/>
</dbReference>
<feature type="compositionally biased region" description="Low complexity" evidence="1">
    <location>
        <begin position="601"/>
        <end position="617"/>
    </location>
</feature>
<feature type="compositionally biased region" description="Acidic residues" evidence="1">
    <location>
        <begin position="657"/>
        <end position="689"/>
    </location>
</feature>
<dbReference type="STRING" id="6238.A8XDK3"/>
<dbReference type="SMR" id="A8XDK3"/>
<feature type="region of interest" description="Disordered" evidence="1">
    <location>
        <begin position="656"/>
        <end position="689"/>
    </location>
</feature>